<dbReference type="EMBL" id="QZVS01000064">
    <property type="protein sequence ID" value="RJT90096.1"/>
    <property type="molecule type" value="Genomic_DNA"/>
</dbReference>
<dbReference type="InterPro" id="IPR036097">
    <property type="entry name" value="HisK_dim/P_sf"/>
</dbReference>
<dbReference type="Pfam" id="PF00512">
    <property type="entry name" value="HisKA"/>
    <property type="match status" value="1"/>
</dbReference>
<feature type="transmembrane region" description="Helical" evidence="8">
    <location>
        <begin position="66"/>
        <end position="85"/>
    </location>
</feature>
<protein>
    <recommendedName>
        <fullName evidence="3">histidine kinase</fullName>
        <ecNumber evidence="3">2.7.13.3</ecNumber>
    </recommendedName>
</protein>
<dbReference type="AlphaFoldDB" id="A0A3A5MVQ1"/>
<dbReference type="InterPro" id="IPR036890">
    <property type="entry name" value="HATPase_C_sf"/>
</dbReference>
<dbReference type="GO" id="GO:0005886">
    <property type="term" value="C:plasma membrane"/>
    <property type="evidence" value="ECO:0007669"/>
    <property type="project" value="UniProtKB-SubCell"/>
</dbReference>
<evidence type="ECO:0000256" key="2">
    <source>
        <dbReference type="ARBA" id="ARBA00004236"/>
    </source>
</evidence>
<feature type="transmembrane region" description="Helical" evidence="8">
    <location>
        <begin position="105"/>
        <end position="134"/>
    </location>
</feature>
<dbReference type="PANTHER" id="PTHR43047">
    <property type="entry name" value="TWO-COMPONENT HISTIDINE PROTEIN KINASE"/>
    <property type="match status" value="1"/>
</dbReference>
<keyword evidence="5" id="KW-0808">Transferase</keyword>
<dbReference type="InterPro" id="IPR004358">
    <property type="entry name" value="Sig_transdc_His_kin-like_C"/>
</dbReference>
<keyword evidence="8" id="KW-1133">Transmembrane helix</keyword>
<dbReference type="GO" id="GO:0009927">
    <property type="term" value="F:histidine phosphotransfer kinase activity"/>
    <property type="evidence" value="ECO:0007669"/>
    <property type="project" value="TreeGrafter"/>
</dbReference>
<feature type="domain" description="Histidine kinase" evidence="9">
    <location>
        <begin position="323"/>
        <end position="539"/>
    </location>
</feature>
<dbReference type="CDD" id="cd00075">
    <property type="entry name" value="HATPase"/>
    <property type="match status" value="1"/>
</dbReference>
<evidence type="ECO:0000256" key="4">
    <source>
        <dbReference type="ARBA" id="ARBA00022553"/>
    </source>
</evidence>
<evidence type="ECO:0000256" key="7">
    <source>
        <dbReference type="ARBA" id="ARBA00023012"/>
    </source>
</evidence>
<evidence type="ECO:0000313" key="11">
    <source>
        <dbReference type="Proteomes" id="UP000272015"/>
    </source>
</evidence>
<dbReference type="Gene3D" id="1.10.287.130">
    <property type="match status" value="1"/>
</dbReference>
<dbReference type="SUPFAM" id="SSF47384">
    <property type="entry name" value="Homodimeric domain of signal transducing histidine kinase"/>
    <property type="match status" value="1"/>
</dbReference>
<evidence type="ECO:0000256" key="3">
    <source>
        <dbReference type="ARBA" id="ARBA00012438"/>
    </source>
</evidence>
<dbReference type="PANTHER" id="PTHR43047:SF62">
    <property type="entry name" value="SENSOR HISTIDINE KINASE DPIB"/>
    <property type="match status" value="1"/>
</dbReference>
<dbReference type="InterPro" id="IPR003594">
    <property type="entry name" value="HATPase_dom"/>
</dbReference>
<dbReference type="SMART" id="SM00387">
    <property type="entry name" value="HATPase_c"/>
    <property type="match status" value="1"/>
</dbReference>
<dbReference type="PROSITE" id="PS50109">
    <property type="entry name" value="HIS_KIN"/>
    <property type="match status" value="1"/>
</dbReference>
<evidence type="ECO:0000313" key="10">
    <source>
        <dbReference type="EMBL" id="RJT90096.1"/>
    </source>
</evidence>
<gene>
    <name evidence="10" type="ORF">D6T64_04660</name>
</gene>
<keyword evidence="6 10" id="KW-0418">Kinase</keyword>
<sequence length="541" mass="57366">MGTMSTVPGTRLLEFQLIVAVPLVVTGCTVLALHASELNVGLYLSGLCIVALVTLALLRVRRTTRLLRFAVVIPLADIVGIRLMVTSEGLGPLGDGQLVLLPLLWLAFSFGLRAALGGGLLVAALTPAATYAGFATLDAAGTTRTVTYPLLVAILMTAAWASGRRIRRDRATLAAQSALTRAALQKAEQSSTLLSEIINAVDFGVIAFDRQGSVTLTNRVSQANWPTLDATATPSTPMPGFLQTDGVTPFPRADSPFVRSRNGEAFDGVLGWAGSSADTPVAFSATSRTMDAADTRDRGTVLLLRNVTRELSAMRARDDLISMVTHELRTPLTAIIGNAELVLRDNDQPATVVRRSTVILRGGERMESILSDLLEARSTSSALLPLVPAEFDLRQMVMDAIASNRAAADVRAITVWLTEGPPVLAVADPHRVRQVIDNLLTNATKYNRVGGTVTIAASVVGDFVALAVADTGTGVREADRAQIFDLHFRSPAAQTGVASGLGLGLSISRDIARRHGGDLIFIADEASASLFRLTLPVRPRP</sequence>
<keyword evidence="4" id="KW-0597">Phosphoprotein</keyword>
<keyword evidence="8" id="KW-0472">Membrane</keyword>
<organism evidence="10 11">
    <name type="scientific">Cryobacterium melibiosiphilum</name>
    <dbReference type="NCBI Taxonomy" id="995039"/>
    <lineage>
        <taxon>Bacteria</taxon>
        <taxon>Bacillati</taxon>
        <taxon>Actinomycetota</taxon>
        <taxon>Actinomycetes</taxon>
        <taxon>Micrococcales</taxon>
        <taxon>Microbacteriaceae</taxon>
        <taxon>Cryobacterium</taxon>
    </lineage>
</organism>
<dbReference type="GO" id="GO:0000155">
    <property type="term" value="F:phosphorelay sensor kinase activity"/>
    <property type="evidence" value="ECO:0007669"/>
    <property type="project" value="InterPro"/>
</dbReference>
<feature type="transmembrane region" description="Helical" evidence="8">
    <location>
        <begin position="40"/>
        <end position="59"/>
    </location>
</feature>
<evidence type="ECO:0000256" key="6">
    <source>
        <dbReference type="ARBA" id="ARBA00022777"/>
    </source>
</evidence>
<reference evidence="10 11" key="1">
    <citation type="submission" date="2018-09" db="EMBL/GenBank/DDBJ databases">
        <title>Novel species of Cryobacterium.</title>
        <authorList>
            <person name="Liu Q."/>
            <person name="Xin Y.-H."/>
        </authorList>
    </citation>
    <scope>NUCLEOTIDE SEQUENCE [LARGE SCALE GENOMIC DNA]</scope>
    <source>
        <strain evidence="10 11">Hh39</strain>
    </source>
</reference>
<dbReference type="Pfam" id="PF02518">
    <property type="entry name" value="HATPase_c"/>
    <property type="match status" value="1"/>
</dbReference>
<comment type="subcellular location">
    <subcellularLocation>
        <location evidence="2">Cell membrane</location>
    </subcellularLocation>
</comment>
<evidence type="ECO:0000256" key="1">
    <source>
        <dbReference type="ARBA" id="ARBA00000085"/>
    </source>
</evidence>
<keyword evidence="7" id="KW-0902">Two-component regulatory system</keyword>
<dbReference type="Gene3D" id="3.30.565.10">
    <property type="entry name" value="Histidine kinase-like ATPase, C-terminal domain"/>
    <property type="match status" value="1"/>
</dbReference>
<dbReference type="InterPro" id="IPR003661">
    <property type="entry name" value="HisK_dim/P_dom"/>
</dbReference>
<accession>A0A3A5MVQ1</accession>
<keyword evidence="8" id="KW-0812">Transmembrane</keyword>
<dbReference type="SMART" id="SM00388">
    <property type="entry name" value="HisKA"/>
    <property type="match status" value="1"/>
</dbReference>
<evidence type="ECO:0000259" key="9">
    <source>
        <dbReference type="PROSITE" id="PS50109"/>
    </source>
</evidence>
<feature type="transmembrane region" description="Helical" evidence="8">
    <location>
        <begin position="146"/>
        <end position="163"/>
    </location>
</feature>
<dbReference type="PRINTS" id="PR00344">
    <property type="entry name" value="BCTRLSENSOR"/>
</dbReference>
<keyword evidence="11" id="KW-1185">Reference proteome</keyword>
<dbReference type="Proteomes" id="UP000272015">
    <property type="component" value="Unassembled WGS sequence"/>
</dbReference>
<dbReference type="InterPro" id="IPR005467">
    <property type="entry name" value="His_kinase_dom"/>
</dbReference>
<name>A0A3A5MVQ1_9MICO</name>
<comment type="catalytic activity">
    <reaction evidence="1">
        <text>ATP + protein L-histidine = ADP + protein N-phospho-L-histidine.</text>
        <dbReference type="EC" id="2.7.13.3"/>
    </reaction>
</comment>
<dbReference type="SUPFAM" id="SSF55874">
    <property type="entry name" value="ATPase domain of HSP90 chaperone/DNA topoisomerase II/histidine kinase"/>
    <property type="match status" value="1"/>
</dbReference>
<evidence type="ECO:0000256" key="8">
    <source>
        <dbReference type="SAM" id="Phobius"/>
    </source>
</evidence>
<proteinExistence type="predicted"/>
<comment type="caution">
    <text evidence="10">The sequence shown here is derived from an EMBL/GenBank/DDBJ whole genome shotgun (WGS) entry which is preliminary data.</text>
</comment>
<dbReference type="CDD" id="cd00082">
    <property type="entry name" value="HisKA"/>
    <property type="match status" value="1"/>
</dbReference>
<dbReference type="EC" id="2.7.13.3" evidence="3"/>
<evidence type="ECO:0000256" key="5">
    <source>
        <dbReference type="ARBA" id="ARBA00022679"/>
    </source>
</evidence>
<feature type="transmembrane region" description="Helical" evidence="8">
    <location>
        <begin position="12"/>
        <end position="34"/>
    </location>
</feature>